<sequence>IDDGGKFAGYAVYSSPDILEAGEIDVQNIIKKKMELRSQLRRTRRSKLGSRKKRFDNRKQSISPCLCCGKNSKSGKDFCTPCEQLLTSKKKLKSVIRKDPNFYALPSSSIKAKKDCVLRVTKKLKEKYDIREVIIEVAKFDFQKLRNPEISGEEYQQGTGYGYHTVKQALSFLYGYKCSYCGKDDIKLEVEHIKPCGQGGTDRWENLCLSCIDCNRKKGNRTPEQAKMKLKIKVKSLQSFIYASHVQAGKTYLVQELRKIFGRGNVRTTTGSWTSYYRKVHEIEKTHANDAIVIASMNFSNQKPEINTEKTKYYKVKPLTCKTKQQYKASIYPSSRKL</sequence>
<dbReference type="PANTHER" id="PTHR33877">
    <property type="entry name" value="SLL1193 PROTEIN"/>
    <property type="match status" value="1"/>
</dbReference>
<dbReference type="CDD" id="cd00085">
    <property type="entry name" value="HNHc"/>
    <property type="match status" value="1"/>
</dbReference>
<dbReference type="InterPro" id="IPR052892">
    <property type="entry name" value="NA-targeting_endonuclease"/>
</dbReference>
<protein>
    <recommendedName>
        <fullName evidence="1">HNH nuclease domain-containing protein</fullName>
    </recommendedName>
</protein>
<accession>X1CSP1</accession>
<name>X1CSP1_9ZZZZ</name>
<dbReference type="SMART" id="SM00507">
    <property type="entry name" value="HNHc"/>
    <property type="match status" value="1"/>
</dbReference>
<dbReference type="InterPro" id="IPR003615">
    <property type="entry name" value="HNH_nuc"/>
</dbReference>
<feature type="domain" description="HNH nuclease" evidence="1">
    <location>
        <begin position="166"/>
        <end position="216"/>
    </location>
</feature>
<reference evidence="2" key="1">
    <citation type="journal article" date="2014" name="Front. Microbiol.">
        <title>High frequency of phylogenetically diverse reductive dehalogenase-homologous genes in deep subseafloor sedimentary metagenomes.</title>
        <authorList>
            <person name="Kawai M."/>
            <person name="Futagami T."/>
            <person name="Toyoda A."/>
            <person name="Takaki Y."/>
            <person name="Nishi S."/>
            <person name="Hori S."/>
            <person name="Arai W."/>
            <person name="Tsubouchi T."/>
            <person name="Morono Y."/>
            <person name="Uchiyama I."/>
            <person name="Ito T."/>
            <person name="Fujiyama A."/>
            <person name="Inagaki F."/>
            <person name="Takami H."/>
        </authorList>
    </citation>
    <scope>NUCLEOTIDE SEQUENCE</scope>
    <source>
        <strain evidence="2">Expedition CK06-06</strain>
    </source>
</reference>
<dbReference type="EMBL" id="BART01010272">
    <property type="protein sequence ID" value="GAG87286.1"/>
    <property type="molecule type" value="Genomic_DNA"/>
</dbReference>
<dbReference type="AlphaFoldDB" id="X1CSP1"/>
<comment type="caution">
    <text evidence="2">The sequence shown here is derived from an EMBL/GenBank/DDBJ whole genome shotgun (WGS) entry which is preliminary data.</text>
</comment>
<feature type="non-terminal residue" evidence="2">
    <location>
        <position position="1"/>
    </location>
</feature>
<evidence type="ECO:0000259" key="1">
    <source>
        <dbReference type="SMART" id="SM00507"/>
    </source>
</evidence>
<dbReference type="InterPro" id="IPR025938">
    <property type="entry name" value="RRXRR_dom"/>
</dbReference>
<evidence type="ECO:0000313" key="2">
    <source>
        <dbReference type="EMBL" id="GAG87286.1"/>
    </source>
</evidence>
<dbReference type="PANTHER" id="PTHR33877:SF2">
    <property type="entry name" value="OS07G0170200 PROTEIN"/>
    <property type="match status" value="1"/>
</dbReference>
<dbReference type="InterPro" id="IPR002711">
    <property type="entry name" value="HNH"/>
</dbReference>
<dbReference type="GO" id="GO:0008270">
    <property type="term" value="F:zinc ion binding"/>
    <property type="evidence" value="ECO:0007669"/>
    <property type="project" value="InterPro"/>
</dbReference>
<feature type="non-terminal residue" evidence="2">
    <location>
        <position position="338"/>
    </location>
</feature>
<dbReference type="Pfam" id="PF14239">
    <property type="entry name" value="RRXRR"/>
    <property type="match status" value="2"/>
</dbReference>
<dbReference type="GO" id="GO:0004519">
    <property type="term" value="F:endonuclease activity"/>
    <property type="evidence" value="ECO:0007669"/>
    <property type="project" value="InterPro"/>
</dbReference>
<dbReference type="Pfam" id="PF01844">
    <property type="entry name" value="HNH"/>
    <property type="match status" value="1"/>
</dbReference>
<dbReference type="GO" id="GO:0003676">
    <property type="term" value="F:nucleic acid binding"/>
    <property type="evidence" value="ECO:0007669"/>
    <property type="project" value="InterPro"/>
</dbReference>
<gene>
    <name evidence="2" type="ORF">S01H4_22414</name>
</gene>
<dbReference type="Gene3D" id="1.10.30.50">
    <property type="match status" value="1"/>
</dbReference>
<organism evidence="2">
    <name type="scientific">marine sediment metagenome</name>
    <dbReference type="NCBI Taxonomy" id="412755"/>
    <lineage>
        <taxon>unclassified sequences</taxon>
        <taxon>metagenomes</taxon>
        <taxon>ecological metagenomes</taxon>
    </lineage>
</organism>
<proteinExistence type="predicted"/>